<evidence type="ECO:0000313" key="5">
    <source>
        <dbReference type="Proteomes" id="UP000632289"/>
    </source>
</evidence>
<keyword evidence="5" id="KW-1185">Reference proteome</keyword>
<dbReference type="GO" id="GO:0016705">
    <property type="term" value="F:oxidoreductase activity, acting on paired donors, with incorporation or reduction of molecular oxygen"/>
    <property type="evidence" value="ECO:0007669"/>
    <property type="project" value="InterPro"/>
</dbReference>
<dbReference type="PANTHER" id="PTHR30137">
    <property type="entry name" value="LUCIFERASE-LIKE MONOOXYGENASE"/>
    <property type="match status" value="1"/>
</dbReference>
<evidence type="ECO:0000259" key="3">
    <source>
        <dbReference type="Pfam" id="PF00296"/>
    </source>
</evidence>
<dbReference type="InterPro" id="IPR050766">
    <property type="entry name" value="Bact_Lucif_Oxidored"/>
</dbReference>
<proteinExistence type="predicted"/>
<dbReference type="RefSeq" id="WP_191211759.1">
    <property type="nucleotide sequence ID" value="NZ_BAABKL010000050.1"/>
</dbReference>
<keyword evidence="2" id="KW-0503">Monooxygenase</keyword>
<dbReference type="GO" id="GO:0005829">
    <property type="term" value="C:cytosol"/>
    <property type="evidence" value="ECO:0007669"/>
    <property type="project" value="TreeGrafter"/>
</dbReference>
<dbReference type="Pfam" id="PF00296">
    <property type="entry name" value="Bac_luciferase"/>
    <property type="match status" value="1"/>
</dbReference>
<organism evidence="4 5">
    <name type="scientific">Streptomyces chumphonensis</name>
    <dbReference type="NCBI Taxonomy" id="1214925"/>
    <lineage>
        <taxon>Bacteria</taxon>
        <taxon>Bacillati</taxon>
        <taxon>Actinomycetota</taxon>
        <taxon>Actinomycetes</taxon>
        <taxon>Kitasatosporales</taxon>
        <taxon>Streptomycetaceae</taxon>
        <taxon>Streptomyces</taxon>
    </lineage>
</organism>
<dbReference type="AlphaFoldDB" id="A0A927F2S9"/>
<name>A0A927F2S9_9ACTN</name>
<evidence type="ECO:0000313" key="4">
    <source>
        <dbReference type="EMBL" id="MBD3934458.1"/>
    </source>
</evidence>
<sequence length="359" mass="39412">MRFGIVFFPTVGPADKPAPDYFDEALRLVDLAEELGFDHVKMVEHYFFSYGGYSPDPVTFLAAAAGRTRRVRLGTSATIPAFQHPVKLAGKLAMLDAISGGRVDAAFGRAFLPDEFTAFGVPIDESKDRFVEGVAAIKQLWTEEDTVWEGTFHRFGPVTLLPRPVQRPHPPVFVTTARSAESCAEAGRAGHHLQTVPNVMSTEELQERLRIYRAEWAASGREPGTERIHFSYPCVVAPDGDRARELGRRDDARNTAAISDAVASWGSTRSSAYPGYEKLVEATKRSHFEDKMAAGKLLVGAPEQVRGQLEQIAAWFGDDITISLGVHSGHLSFEDAATTLRLMAEQVIPKLGSEVAEQR</sequence>
<gene>
    <name evidence="4" type="ORF">IF129_23200</name>
</gene>
<dbReference type="SUPFAM" id="SSF51679">
    <property type="entry name" value="Bacterial luciferase-like"/>
    <property type="match status" value="1"/>
</dbReference>
<protein>
    <submittedName>
        <fullName evidence="4">LLM class flavin-dependent oxidoreductase</fullName>
    </submittedName>
</protein>
<dbReference type="Proteomes" id="UP000632289">
    <property type="component" value="Unassembled WGS sequence"/>
</dbReference>
<dbReference type="PANTHER" id="PTHR30137:SF8">
    <property type="entry name" value="BLR5498 PROTEIN"/>
    <property type="match status" value="1"/>
</dbReference>
<evidence type="ECO:0000256" key="1">
    <source>
        <dbReference type="ARBA" id="ARBA00023002"/>
    </source>
</evidence>
<dbReference type="InterPro" id="IPR011251">
    <property type="entry name" value="Luciferase-like_dom"/>
</dbReference>
<dbReference type="InterPro" id="IPR036661">
    <property type="entry name" value="Luciferase-like_sf"/>
</dbReference>
<comment type="caution">
    <text evidence="4">The sequence shown here is derived from an EMBL/GenBank/DDBJ whole genome shotgun (WGS) entry which is preliminary data.</text>
</comment>
<reference evidence="4" key="1">
    <citation type="submission" date="2020-09" db="EMBL/GenBank/DDBJ databases">
        <title>Secondary metabolite and genome analysis of marine Streptomyces chumphonensis KK1-2T.</title>
        <authorList>
            <person name="Phongsopitanun W."/>
            <person name="Kanchanasin P."/>
            <person name="Pittayakhajonwut P."/>
            <person name="Suwanborirux K."/>
            <person name="Tanasupawat S."/>
        </authorList>
    </citation>
    <scope>NUCLEOTIDE SEQUENCE</scope>
    <source>
        <strain evidence="4">KK1-2</strain>
    </source>
</reference>
<keyword evidence="1" id="KW-0560">Oxidoreductase</keyword>
<dbReference type="Gene3D" id="3.20.20.30">
    <property type="entry name" value="Luciferase-like domain"/>
    <property type="match status" value="1"/>
</dbReference>
<evidence type="ECO:0000256" key="2">
    <source>
        <dbReference type="ARBA" id="ARBA00023033"/>
    </source>
</evidence>
<dbReference type="EMBL" id="JACXYU010000017">
    <property type="protein sequence ID" value="MBD3934458.1"/>
    <property type="molecule type" value="Genomic_DNA"/>
</dbReference>
<feature type="domain" description="Luciferase-like" evidence="3">
    <location>
        <begin position="1"/>
        <end position="316"/>
    </location>
</feature>
<dbReference type="GO" id="GO:0004497">
    <property type="term" value="F:monooxygenase activity"/>
    <property type="evidence" value="ECO:0007669"/>
    <property type="project" value="UniProtKB-KW"/>
</dbReference>
<accession>A0A927F2S9</accession>